<dbReference type="Proteomes" id="UP000823904">
    <property type="component" value="Unassembled WGS sequence"/>
</dbReference>
<dbReference type="InterPro" id="IPR041881">
    <property type="entry name" value="PqqD_sf"/>
</dbReference>
<dbReference type="Pfam" id="PF05402">
    <property type="entry name" value="PqqD"/>
    <property type="match status" value="1"/>
</dbReference>
<comment type="caution">
    <text evidence="1">The sequence shown here is derived from an EMBL/GenBank/DDBJ whole genome shotgun (WGS) entry which is preliminary data.</text>
</comment>
<evidence type="ECO:0000313" key="2">
    <source>
        <dbReference type="Proteomes" id="UP000823904"/>
    </source>
</evidence>
<dbReference type="InterPro" id="IPR008792">
    <property type="entry name" value="PQQD"/>
</dbReference>
<dbReference type="AlphaFoldDB" id="A0A9D2T9F4"/>
<evidence type="ECO:0000313" key="1">
    <source>
        <dbReference type="EMBL" id="HJC50206.1"/>
    </source>
</evidence>
<accession>A0A9D2T9F4</accession>
<name>A0A9D2T9F4_9FIRM</name>
<reference evidence="1" key="2">
    <citation type="submission" date="2021-04" db="EMBL/GenBank/DDBJ databases">
        <authorList>
            <person name="Gilroy R."/>
        </authorList>
    </citation>
    <scope>NUCLEOTIDE SEQUENCE</scope>
    <source>
        <strain evidence="1">ChiSjej3B21-8574</strain>
    </source>
</reference>
<reference evidence="1" key="1">
    <citation type="journal article" date="2021" name="PeerJ">
        <title>Extensive microbial diversity within the chicken gut microbiome revealed by metagenomics and culture.</title>
        <authorList>
            <person name="Gilroy R."/>
            <person name="Ravi A."/>
            <person name="Getino M."/>
            <person name="Pursley I."/>
            <person name="Horton D.L."/>
            <person name="Alikhan N.F."/>
            <person name="Baker D."/>
            <person name="Gharbi K."/>
            <person name="Hall N."/>
            <person name="Watson M."/>
            <person name="Adriaenssens E.M."/>
            <person name="Foster-Nyarko E."/>
            <person name="Jarju S."/>
            <person name="Secka A."/>
            <person name="Antonio M."/>
            <person name="Oren A."/>
            <person name="Chaudhuri R.R."/>
            <person name="La Ragione R."/>
            <person name="Hildebrand F."/>
            <person name="Pallen M.J."/>
        </authorList>
    </citation>
    <scope>NUCLEOTIDE SEQUENCE</scope>
    <source>
        <strain evidence="1">ChiSjej3B21-8574</strain>
    </source>
</reference>
<organism evidence="1 2">
    <name type="scientific">Candidatus Anaerostipes avistercoris</name>
    <dbReference type="NCBI Taxonomy" id="2838462"/>
    <lineage>
        <taxon>Bacteria</taxon>
        <taxon>Bacillati</taxon>
        <taxon>Bacillota</taxon>
        <taxon>Clostridia</taxon>
        <taxon>Lachnospirales</taxon>
        <taxon>Lachnospiraceae</taxon>
        <taxon>Anaerostipes</taxon>
    </lineage>
</organism>
<dbReference type="EMBL" id="DWWD01000024">
    <property type="protein sequence ID" value="HJC50206.1"/>
    <property type="molecule type" value="Genomic_DNA"/>
</dbReference>
<proteinExistence type="predicted"/>
<sequence>MQKYIKPEFYITEFETDDTGKTNSCQYVDAIRRSAAGETVLIPADKQKKHRNGIVTFSKTGEFLWEQLSRRQTERSLVHLLAAECGKDEKEIKADVDEFIEKAVEENLITYCDAEL</sequence>
<protein>
    <submittedName>
        <fullName evidence="1">PqqD family protein</fullName>
    </submittedName>
</protein>
<dbReference type="Gene3D" id="1.10.10.1150">
    <property type="entry name" value="Coenzyme PQQ synthesis protein D (PqqD)"/>
    <property type="match status" value="1"/>
</dbReference>
<gene>
    <name evidence="1" type="ORF">H9754_06465</name>
</gene>